<gene>
    <name evidence="2" type="ORF">SAMN04488005_2359</name>
</gene>
<sequence>MQLTQFGVGLDLVADGNVNFVVFEDATLIYQSGSVASIDIGYHEALSPALSLTLVPGNNYFIGVTTDVGTEIGCCGTGGTQGVVTSIAANSNPSGFLNPTRGATHGAHIDINLYSGNVITPSTDPTVEQIQTEISNLMQERARHLIAAQPDLIGFLSGSATGAFNVNATSGNGTFELATSGGRPIWARVRGDWSENGDIANSYFFGVAGAHYAVNPDLLIGGMLQFDTIKQENGENTTQGDGYLVGPYIVAKLPDHPLYFEGRYLVGRTENTVTIGDADAQAFDTDRTLASLKVAGQLEYDDLTFTPSLTATHLEDTQGAFTDNADQDIPEQSITVQNVALGLDVAKAFVLENGALTLTGGIAGSWSKTEGTGFAETLTPNFEGKRASVHLGSTFAMHNGMIFSAQANYDGIGTDDFESFGLELGFEMVF</sequence>
<feature type="domain" description="Autotransporter" evidence="1">
    <location>
        <begin position="178"/>
        <end position="430"/>
    </location>
</feature>
<dbReference type="EMBL" id="FOYP01000001">
    <property type="protein sequence ID" value="SFR47362.1"/>
    <property type="molecule type" value="Genomic_DNA"/>
</dbReference>
<name>A0A1I6GYQ2_9RHOB</name>
<accession>A0A1I6GYQ2</accession>
<keyword evidence="3" id="KW-1185">Reference proteome</keyword>
<dbReference type="InterPro" id="IPR005546">
    <property type="entry name" value="Autotransporte_beta"/>
</dbReference>
<proteinExistence type="predicted"/>
<dbReference type="PROSITE" id="PS51208">
    <property type="entry name" value="AUTOTRANSPORTER"/>
    <property type="match status" value="1"/>
</dbReference>
<reference evidence="3" key="1">
    <citation type="submission" date="2016-10" db="EMBL/GenBank/DDBJ databases">
        <authorList>
            <person name="Varghese N."/>
            <person name="Submissions S."/>
        </authorList>
    </citation>
    <scope>NUCLEOTIDE SEQUENCE [LARGE SCALE GENOMIC DNA]</scope>
    <source>
        <strain evidence="3">DSM 26879</strain>
    </source>
</reference>
<evidence type="ECO:0000313" key="3">
    <source>
        <dbReference type="Proteomes" id="UP000199478"/>
    </source>
</evidence>
<dbReference type="SMART" id="SM00869">
    <property type="entry name" value="Autotransporter"/>
    <property type="match status" value="1"/>
</dbReference>
<dbReference type="SUPFAM" id="SSF103515">
    <property type="entry name" value="Autotransporter"/>
    <property type="match status" value="1"/>
</dbReference>
<evidence type="ECO:0000313" key="2">
    <source>
        <dbReference type="EMBL" id="SFR47362.1"/>
    </source>
</evidence>
<dbReference type="Proteomes" id="UP000199478">
    <property type="component" value="Unassembled WGS sequence"/>
</dbReference>
<dbReference type="AlphaFoldDB" id="A0A1I6GYQ2"/>
<dbReference type="OrthoDB" id="9773411at2"/>
<protein>
    <recommendedName>
        <fullName evidence="1">Autotransporter domain-containing protein</fullName>
    </recommendedName>
</protein>
<dbReference type="InterPro" id="IPR036709">
    <property type="entry name" value="Autotransporte_beta_dom_sf"/>
</dbReference>
<dbReference type="Gene3D" id="2.40.128.130">
    <property type="entry name" value="Autotransporter beta-domain"/>
    <property type="match status" value="1"/>
</dbReference>
<organism evidence="2 3">
    <name type="scientific">Yoonia tamlensis</name>
    <dbReference type="NCBI Taxonomy" id="390270"/>
    <lineage>
        <taxon>Bacteria</taxon>
        <taxon>Pseudomonadati</taxon>
        <taxon>Pseudomonadota</taxon>
        <taxon>Alphaproteobacteria</taxon>
        <taxon>Rhodobacterales</taxon>
        <taxon>Paracoccaceae</taxon>
        <taxon>Yoonia</taxon>
    </lineage>
</organism>
<evidence type="ECO:0000259" key="1">
    <source>
        <dbReference type="PROSITE" id="PS51208"/>
    </source>
</evidence>
<dbReference type="STRING" id="390270.SAMN04488005_2359"/>
<dbReference type="RefSeq" id="WP_090200100.1">
    <property type="nucleotide sequence ID" value="NZ_FOYP01000001.1"/>
</dbReference>